<dbReference type="OMA" id="IAHEQHE"/>
<dbReference type="SUPFAM" id="SSF47473">
    <property type="entry name" value="EF-hand"/>
    <property type="match status" value="2"/>
</dbReference>
<reference evidence="4 5" key="1">
    <citation type="journal article" date="2013" name="Curr. Biol.">
        <title>Shared signatures of parasitism and phylogenomics unite Cryptomycota and microsporidia.</title>
        <authorList>
            <person name="James T.Y."/>
            <person name="Pelin A."/>
            <person name="Bonen L."/>
            <person name="Ahrendt S."/>
            <person name="Sain D."/>
            <person name="Corradi N."/>
            <person name="Stajich J.E."/>
        </authorList>
    </citation>
    <scope>NUCLEOTIDE SEQUENCE [LARGE SCALE GENOMIC DNA]</scope>
    <source>
        <strain evidence="4 5">CSF55</strain>
    </source>
</reference>
<keyword evidence="1" id="KW-0479">Metal-binding</keyword>
<dbReference type="FunFam" id="1.10.238.10:FF:000025">
    <property type="entry name" value="serine/threonine-protein phosphatase 2A regulatory subunit B'' subunit alpha"/>
    <property type="match status" value="1"/>
</dbReference>
<dbReference type="InterPro" id="IPR002048">
    <property type="entry name" value="EF_hand_dom"/>
</dbReference>
<dbReference type="PANTHER" id="PTHR14095">
    <property type="entry name" value="PHOSPHATASE 2A REGULATORY SUBUNIT-RELATED"/>
    <property type="match status" value="1"/>
</dbReference>
<proteinExistence type="predicted"/>
<sequence length="520" mass="61685">MNVGDPCNLSYSMLECNLDPRLPVHAKTKEKIVMVPVPQIKMDEYFFEWLFSTDAIQLLEDNNNFDTQTDEIEAIENNNKLEDHPPMSPRLKRTTELLSSDVKRLSILEENSLIGEKCSFETDKDKTKTIDRFHFPFGKPIPEYEKKNRLRIILKMESNENAKVKYMRFAKVYKDLYMKYHDEVSLIFGIIKNDNNKYFTRDDLVPLISEILEKHAGLKFLEQLPMFQERYSNYTVICRIFFTINKSWNGKITLNEFKSSNFVQILKKLEQYDDINECRDYFSYKHFYVIYCKFWELDSDHDLKINREALLKYDNYALSSKIAERIVAGYGLGKSKNEVMEYSDFVWFLLAEEDKENPRSIEYWFRCMDLDGDGIISIYEMDYFFKEQQRKMEMMQVESINFLDCICQIFDSVAPQIPLQLKLKDLKKSKIAPLFFDMFFNFSKFIAHEQHEASWDVMADKEMSLWDKFAEEEYDKMTLNDDNEVSQGSSGNPSVDDFAIYEGLCVNRNFNEDDKNMTNL</sequence>
<dbReference type="GO" id="GO:0000159">
    <property type="term" value="C:protein phosphatase type 2A complex"/>
    <property type="evidence" value="ECO:0007669"/>
    <property type="project" value="TreeGrafter"/>
</dbReference>
<evidence type="ECO:0000259" key="3">
    <source>
        <dbReference type="PROSITE" id="PS50222"/>
    </source>
</evidence>
<keyword evidence="2" id="KW-0106">Calcium</keyword>
<dbReference type="STRING" id="988480.A0A075ATS9"/>
<dbReference type="EMBL" id="KE561200">
    <property type="protein sequence ID" value="EPZ31957.1"/>
    <property type="molecule type" value="Genomic_DNA"/>
</dbReference>
<evidence type="ECO:0000256" key="1">
    <source>
        <dbReference type="ARBA" id="ARBA00022723"/>
    </source>
</evidence>
<organism evidence="4 5">
    <name type="scientific">Rozella allomycis (strain CSF55)</name>
    <dbReference type="NCBI Taxonomy" id="988480"/>
    <lineage>
        <taxon>Eukaryota</taxon>
        <taxon>Fungi</taxon>
        <taxon>Fungi incertae sedis</taxon>
        <taxon>Cryptomycota</taxon>
        <taxon>Cryptomycota incertae sedis</taxon>
        <taxon>Rozella</taxon>
    </lineage>
</organism>
<evidence type="ECO:0000313" key="5">
    <source>
        <dbReference type="Proteomes" id="UP000030755"/>
    </source>
</evidence>
<dbReference type="GO" id="GO:0005509">
    <property type="term" value="F:calcium ion binding"/>
    <property type="evidence" value="ECO:0007669"/>
    <property type="project" value="InterPro"/>
</dbReference>
<dbReference type="PROSITE" id="PS50222">
    <property type="entry name" value="EF_HAND_2"/>
    <property type="match status" value="1"/>
</dbReference>
<dbReference type="Pfam" id="PF13499">
    <property type="entry name" value="EF-hand_7"/>
    <property type="match status" value="1"/>
</dbReference>
<dbReference type="Gene3D" id="1.10.238.10">
    <property type="entry name" value="EF-hand"/>
    <property type="match status" value="1"/>
</dbReference>
<keyword evidence="5" id="KW-1185">Reference proteome</keyword>
<dbReference type="Proteomes" id="UP000030755">
    <property type="component" value="Unassembled WGS sequence"/>
</dbReference>
<dbReference type="PROSITE" id="PS00018">
    <property type="entry name" value="EF_HAND_1"/>
    <property type="match status" value="1"/>
</dbReference>
<evidence type="ECO:0000313" key="4">
    <source>
        <dbReference type="EMBL" id="EPZ31957.1"/>
    </source>
</evidence>
<name>A0A075ATS9_ROZAC</name>
<dbReference type="OrthoDB" id="5586at2759"/>
<dbReference type="AlphaFoldDB" id="A0A075ATS9"/>
<dbReference type="InterPro" id="IPR011992">
    <property type="entry name" value="EF-hand-dom_pair"/>
</dbReference>
<dbReference type="GO" id="GO:0019888">
    <property type="term" value="F:protein phosphatase regulator activity"/>
    <property type="evidence" value="ECO:0007669"/>
    <property type="project" value="TreeGrafter"/>
</dbReference>
<protein>
    <submittedName>
        <fullName evidence="4">EF-Hand 1, calcium-binding site domain-containing protein</fullName>
    </submittedName>
</protein>
<dbReference type="Gene3D" id="1.10.238.220">
    <property type="match status" value="1"/>
</dbReference>
<dbReference type="InterPro" id="IPR018247">
    <property type="entry name" value="EF_Hand_1_Ca_BS"/>
</dbReference>
<dbReference type="InterPro" id="IPR041534">
    <property type="entry name" value="EF-hand_13"/>
</dbReference>
<evidence type="ECO:0000256" key="2">
    <source>
        <dbReference type="ARBA" id="ARBA00022837"/>
    </source>
</evidence>
<dbReference type="Pfam" id="PF17958">
    <property type="entry name" value="EF-hand_13"/>
    <property type="match status" value="1"/>
</dbReference>
<gene>
    <name evidence="4" type="ORF">O9G_001967</name>
</gene>
<dbReference type="PANTHER" id="PTHR14095:SF0">
    <property type="entry name" value="MIP22305P"/>
    <property type="match status" value="1"/>
</dbReference>
<feature type="domain" description="EF-hand" evidence="3">
    <location>
        <begin position="356"/>
        <end position="391"/>
    </location>
</feature>
<accession>A0A075ATS9</accession>
<dbReference type="HOGENOM" id="CLU_019589_3_0_1"/>